<feature type="domain" description="IclR-ED" evidence="5">
    <location>
        <begin position="126"/>
        <end position="309"/>
    </location>
</feature>
<evidence type="ECO:0000256" key="1">
    <source>
        <dbReference type="ARBA" id="ARBA00023015"/>
    </source>
</evidence>
<dbReference type="Pfam" id="PF09339">
    <property type="entry name" value="HTH_IclR"/>
    <property type="match status" value="1"/>
</dbReference>
<dbReference type="SUPFAM" id="SSF46785">
    <property type="entry name" value="Winged helix' DNA-binding domain"/>
    <property type="match status" value="1"/>
</dbReference>
<dbReference type="Gene3D" id="3.30.450.40">
    <property type="match status" value="1"/>
</dbReference>
<feature type="domain" description="HTH iclR-type" evidence="4">
    <location>
        <begin position="62"/>
        <end position="125"/>
    </location>
</feature>
<dbReference type="Pfam" id="PF01614">
    <property type="entry name" value="IclR_C"/>
    <property type="match status" value="1"/>
</dbReference>
<dbReference type="PROSITE" id="PS51078">
    <property type="entry name" value="ICLR_ED"/>
    <property type="match status" value="1"/>
</dbReference>
<evidence type="ECO:0000259" key="5">
    <source>
        <dbReference type="PROSITE" id="PS51078"/>
    </source>
</evidence>
<keyword evidence="2" id="KW-0238">DNA-binding</keyword>
<proteinExistence type="predicted"/>
<sequence>MPIFPIAKERTDHDYPVAFRTFARPNFLQAVACPSFSLSAETNPPIARRDRPLSEDVQDAGTSGIGRAFSLLRLLGESGPGGVRLTELAARAGLPRPTAHRMLRSLAAEGAVAFDARSKRYTLGLGLFLLAARAGDTLGLRELARPTLLRLTASLGETLFLLVHNGYDAVCIERTAGPLPIRSFTGDIGGRVPLGIGQGANAILAFLPPPEQDEIIRHNLPRMREFGGPDEATLRAELAQVRREGHCGGASGLIPGMAGLGAPILDHEGRAVAAISIGTTTDRLTPDRRAVIAEMLKRDAAGISRGLNPFDPTLRRAGAAMGAQTAK</sequence>
<dbReference type="InterPro" id="IPR050707">
    <property type="entry name" value="HTH_MetabolicPath_Reg"/>
</dbReference>
<evidence type="ECO:0000313" key="6">
    <source>
        <dbReference type="EMBL" id="MBW6400667.1"/>
    </source>
</evidence>
<keyword evidence="3" id="KW-0804">Transcription</keyword>
<evidence type="ECO:0000256" key="3">
    <source>
        <dbReference type="ARBA" id="ARBA00023163"/>
    </source>
</evidence>
<dbReference type="PROSITE" id="PS51077">
    <property type="entry name" value="HTH_ICLR"/>
    <property type="match status" value="1"/>
</dbReference>
<dbReference type="EMBL" id="JAHYBZ010000008">
    <property type="protein sequence ID" value="MBW6400667.1"/>
    <property type="molecule type" value="Genomic_DNA"/>
</dbReference>
<dbReference type="PANTHER" id="PTHR30136:SF39">
    <property type="entry name" value="TRANSCRIPTIONAL REGULATORY PROTEIN"/>
    <property type="match status" value="1"/>
</dbReference>
<gene>
    <name evidence="6" type="ORF">KPL78_22600</name>
</gene>
<evidence type="ECO:0000256" key="2">
    <source>
        <dbReference type="ARBA" id="ARBA00023125"/>
    </source>
</evidence>
<reference evidence="6 7" key="1">
    <citation type="submission" date="2021-07" db="EMBL/GenBank/DDBJ databases">
        <authorList>
            <person name="So Y."/>
        </authorList>
    </citation>
    <scope>NUCLEOTIDE SEQUENCE [LARGE SCALE GENOMIC DNA]</scope>
    <source>
        <strain evidence="6 7">HJA6</strain>
    </source>
</reference>
<name>A0ABS7AFY7_9PROT</name>
<evidence type="ECO:0000313" key="7">
    <source>
        <dbReference type="Proteomes" id="UP001196565"/>
    </source>
</evidence>
<dbReference type="InterPro" id="IPR005471">
    <property type="entry name" value="Tscrpt_reg_IclR_N"/>
</dbReference>
<organism evidence="6 7">
    <name type="scientific">Roseomonas alba</name>
    <dbReference type="NCBI Taxonomy" id="2846776"/>
    <lineage>
        <taxon>Bacteria</taxon>
        <taxon>Pseudomonadati</taxon>
        <taxon>Pseudomonadota</taxon>
        <taxon>Alphaproteobacteria</taxon>
        <taxon>Acetobacterales</taxon>
        <taxon>Roseomonadaceae</taxon>
        <taxon>Roseomonas</taxon>
    </lineage>
</organism>
<protein>
    <submittedName>
        <fullName evidence="6">IclR family transcriptional regulator</fullName>
    </submittedName>
</protein>
<keyword evidence="7" id="KW-1185">Reference proteome</keyword>
<dbReference type="InterPro" id="IPR014757">
    <property type="entry name" value="Tscrpt_reg_IclR_C"/>
</dbReference>
<comment type="caution">
    <text evidence="6">The sequence shown here is derived from an EMBL/GenBank/DDBJ whole genome shotgun (WGS) entry which is preliminary data.</text>
</comment>
<dbReference type="InterPro" id="IPR036390">
    <property type="entry name" value="WH_DNA-bd_sf"/>
</dbReference>
<dbReference type="SMART" id="SM00346">
    <property type="entry name" value="HTH_ICLR"/>
    <property type="match status" value="1"/>
</dbReference>
<dbReference type="Proteomes" id="UP001196565">
    <property type="component" value="Unassembled WGS sequence"/>
</dbReference>
<dbReference type="PANTHER" id="PTHR30136">
    <property type="entry name" value="HELIX-TURN-HELIX TRANSCRIPTIONAL REGULATOR, ICLR FAMILY"/>
    <property type="match status" value="1"/>
</dbReference>
<dbReference type="InterPro" id="IPR036388">
    <property type="entry name" value="WH-like_DNA-bd_sf"/>
</dbReference>
<keyword evidence="1" id="KW-0805">Transcription regulation</keyword>
<accession>A0ABS7AFY7</accession>
<dbReference type="InterPro" id="IPR029016">
    <property type="entry name" value="GAF-like_dom_sf"/>
</dbReference>
<dbReference type="Gene3D" id="1.10.10.10">
    <property type="entry name" value="Winged helix-like DNA-binding domain superfamily/Winged helix DNA-binding domain"/>
    <property type="match status" value="1"/>
</dbReference>
<dbReference type="SUPFAM" id="SSF55781">
    <property type="entry name" value="GAF domain-like"/>
    <property type="match status" value="1"/>
</dbReference>
<evidence type="ECO:0000259" key="4">
    <source>
        <dbReference type="PROSITE" id="PS51077"/>
    </source>
</evidence>